<organism evidence="7 8">
    <name type="scientific">Sinanodonta woodiana</name>
    <name type="common">Chinese pond mussel</name>
    <name type="synonym">Anodonta woodiana</name>
    <dbReference type="NCBI Taxonomy" id="1069815"/>
    <lineage>
        <taxon>Eukaryota</taxon>
        <taxon>Metazoa</taxon>
        <taxon>Spiralia</taxon>
        <taxon>Lophotrochozoa</taxon>
        <taxon>Mollusca</taxon>
        <taxon>Bivalvia</taxon>
        <taxon>Autobranchia</taxon>
        <taxon>Heteroconchia</taxon>
        <taxon>Palaeoheterodonta</taxon>
        <taxon>Unionida</taxon>
        <taxon>Unionoidea</taxon>
        <taxon>Unionidae</taxon>
        <taxon>Unioninae</taxon>
        <taxon>Sinanodonta</taxon>
    </lineage>
</organism>
<dbReference type="Gene3D" id="1.10.287.70">
    <property type="match status" value="1"/>
</dbReference>
<evidence type="ECO:0000256" key="4">
    <source>
        <dbReference type="ARBA" id="ARBA00023136"/>
    </source>
</evidence>
<evidence type="ECO:0000259" key="6">
    <source>
        <dbReference type="Pfam" id="PF08016"/>
    </source>
</evidence>
<sequence length="391" mass="45007">MPFFQISFADKDNNGQALVDLKTDTRQIICKDIDVDLPDVKTVTEFPMAASVIVFSLISLAVMLVDLFVVGCCLYYQTEKYMKQNSPKYFPGQRNGFALKEYARHIKGWNFVFAVGDICTLHGTIRAAFMMNVKLRLHKFDEYAIWLGIGCLLSWICLSSYAHFSDKFNLLFKTMYHAIPRVLAYLICVCLLYVGFTVCGYVVFGPYHIKFQTITKTANTLFAMVTGDEIYVTLAVLETDKLGNNAVWWFAQTYLWAFVSIFTILILNILIAIFNSAYEVIQTDYEKRRAKESSDPLRKVLHELLHSDDKLEGSLRQIKNGLHEILNRQDISDMSLREYMLRHELQDVAMGNDTCRKSKIKAFMETGEERLNTHLSCWKMHCIIPLDDTDV</sequence>
<comment type="caution">
    <text evidence="7">The sequence shown here is derived from an EMBL/GenBank/DDBJ whole genome shotgun (WGS) entry which is preliminary data.</text>
</comment>
<feature type="transmembrane region" description="Helical" evidence="5">
    <location>
        <begin position="182"/>
        <end position="204"/>
    </location>
</feature>
<keyword evidence="2 5" id="KW-0812">Transmembrane</keyword>
<dbReference type="InterPro" id="IPR013122">
    <property type="entry name" value="PKD1_2_channel"/>
</dbReference>
<dbReference type="Proteomes" id="UP001634394">
    <property type="component" value="Unassembled WGS sequence"/>
</dbReference>
<keyword evidence="4 5" id="KW-0472">Membrane</keyword>
<feature type="transmembrane region" description="Helical" evidence="5">
    <location>
        <begin position="109"/>
        <end position="131"/>
    </location>
</feature>
<feature type="transmembrane region" description="Helical" evidence="5">
    <location>
        <begin position="48"/>
        <end position="76"/>
    </location>
</feature>
<evidence type="ECO:0000256" key="2">
    <source>
        <dbReference type="ARBA" id="ARBA00022692"/>
    </source>
</evidence>
<protein>
    <recommendedName>
        <fullName evidence="6">Polycystin cation channel PKD1/PKD2 domain-containing protein</fullName>
    </recommendedName>
</protein>
<feature type="transmembrane region" description="Helical" evidence="5">
    <location>
        <begin position="143"/>
        <end position="162"/>
    </location>
</feature>
<evidence type="ECO:0000256" key="3">
    <source>
        <dbReference type="ARBA" id="ARBA00022989"/>
    </source>
</evidence>
<dbReference type="PANTHER" id="PTHR12127">
    <property type="entry name" value="MUCOLIPIN"/>
    <property type="match status" value="1"/>
</dbReference>
<dbReference type="EMBL" id="JBJQND010000015">
    <property type="protein sequence ID" value="KAL3852305.1"/>
    <property type="molecule type" value="Genomic_DNA"/>
</dbReference>
<dbReference type="GO" id="GO:0016020">
    <property type="term" value="C:membrane"/>
    <property type="evidence" value="ECO:0007669"/>
    <property type="project" value="UniProtKB-SubCell"/>
</dbReference>
<dbReference type="InterPro" id="IPR039031">
    <property type="entry name" value="Mucolipin"/>
</dbReference>
<gene>
    <name evidence="7" type="ORF">ACJMK2_015964</name>
</gene>
<accession>A0ABD3USC3</accession>
<feature type="transmembrane region" description="Helical" evidence="5">
    <location>
        <begin position="254"/>
        <end position="281"/>
    </location>
</feature>
<evidence type="ECO:0000313" key="7">
    <source>
        <dbReference type="EMBL" id="KAL3852305.1"/>
    </source>
</evidence>
<keyword evidence="8" id="KW-1185">Reference proteome</keyword>
<keyword evidence="3 5" id="KW-1133">Transmembrane helix</keyword>
<feature type="domain" description="Polycystin cation channel PKD1/PKD2" evidence="6">
    <location>
        <begin position="143"/>
        <end position="280"/>
    </location>
</feature>
<dbReference type="AlphaFoldDB" id="A0ABD3USC3"/>
<proteinExistence type="predicted"/>
<feature type="non-terminal residue" evidence="7">
    <location>
        <position position="1"/>
    </location>
</feature>
<dbReference type="Pfam" id="PF08016">
    <property type="entry name" value="PKD_channel"/>
    <property type="match status" value="1"/>
</dbReference>
<evidence type="ECO:0000313" key="8">
    <source>
        <dbReference type="Proteomes" id="UP001634394"/>
    </source>
</evidence>
<reference evidence="7 8" key="1">
    <citation type="submission" date="2024-11" db="EMBL/GenBank/DDBJ databases">
        <title>Chromosome-level genome assembly of the freshwater bivalve Anodonta woodiana.</title>
        <authorList>
            <person name="Chen X."/>
        </authorList>
    </citation>
    <scope>NUCLEOTIDE SEQUENCE [LARGE SCALE GENOMIC DNA]</scope>
    <source>
        <strain evidence="7">MN2024</strain>
        <tissue evidence="7">Gills</tissue>
    </source>
</reference>
<name>A0ABD3USC3_SINWO</name>
<comment type="subcellular location">
    <subcellularLocation>
        <location evidence="1">Membrane</location>
        <topology evidence="1">Multi-pass membrane protein</topology>
    </subcellularLocation>
</comment>
<evidence type="ECO:0000256" key="1">
    <source>
        <dbReference type="ARBA" id="ARBA00004141"/>
    </source>
</evidence>
<evidence type="ECO:0000256" key="5">
    <source>
        <dbReference type="SAM" id="Phobius"/>
    </source>
</evidence>
<dbReference type="PANTHER" id="PTHR12127:SF7">
    <property type="entry name" value="SD02261P"/>
    <property type="match status" value="1"/>
</dbReference>